<keyword evidence="2" id="KW-1185">Reference proteome</keyword>
<organism evidence="1 2">
    <name type="scientific">Callithrix jacchus</name>
    <name type="common">White-tufted-ear marmoset</name>
    <name type="synonym">Simia Jacchus</name>
    <dbReference type="NCBI Taxonomy" id="9483"/>
    <lineage>
        <taxon>Eukaryota</taxon>
        <taxon>Metazoa</taxon>
        <taxon>Chordata</taxon>
        <taxon>Craniata</taxon>
        <taxon>Vertebrata</taxon>
        <taxon>Euteleostomi</taxon>
        <taxon>Mammalia</taxon>
        <taxon>Eutheria</taxon>
        <taxon>Euarchontoglires</taxon>
        <taxon>Primates</taxon>
        <taxon>Haplorrhini</taxon>
        <taxon>Platyrrhini</taxon>
        <taxon>Cebidae</taxon>
        <taxon>Callitrichinae</taxon>
        <taxon>Callithrix</taxon>
        <taxon>Callithrix</taxon>
    </lineage>
</organism>
<sequence length="89" mass="9756">MGIRAEVEWHDLGSLRPAPTEVRQSSCLSLLSSWDHRYMPRCPANIFVLFIEMGFCNVAKASLKLLSSSALPVSATQSAGIAGQKNFLF</sequence>
<name>A0A8I3WKB2_CALJA</name>
<accession>A0A8I3WKB2</accession>
<dbReference type="Ensembl" id="ENSCJAT00000134607.1">
    <property type="protein sequence ID" value="ENSCJAP00000082381.1"/>
    <property type="gene ID" value="ENSCJAG00000078875.1"/>
</dbReference>
<protein>
    <submittedName>
        <fullName evidence="1">Uncharacterized protein</fullName>
    </submittedName>
</protein>
<evidence type="ECO:0000313" key="2">
    <source>
        <dbReference type="Proteomes" id="UP000008225"/>
    </source>
</evidence>
<dbReference type="PANTHER" id="PTHR46254:SF3">
    <property type="entry name" value="SECRETED PROTEIN"/>
    <property type="match status" value="1"/>
</dbReference>
<reference evidence="1" key="3">
    <citation type="submission" date="2025-09" db="UniProtKB">
        <authorList>
            <consortium name="Ensembl"/>
        </authorList>
    </citation>
    <scope>IDENTIFICATION</scope>
</reference>
<proteinExistence type="predicted"/>
<dbReference type="Proteomes" id="UP000008225">
    <property type="component" value="Chromosome 6"/>
</dbReference>
<reference evidence="1 2" key="1">
    <citation type="submission" date="2009-03" db="EMBL/GenBank/DDBJ databases">
        <authorList>
            <person name="Warren W."/>
            <person name="Ye L."/>
            <person name="Minx P."/>
            <person name="Worley K."/>
            <person name="Gibbs R."/>
            <person name="Wilson R.K."/>
        </authorList>
    </citation>
    <scope>NUCLEOTIDE SEQUENCE [LARGE SCALE GENOMIC DNA]</scope>
</reference>
<reference evidence="1" key="2">
    <citation type="submission" date="2025-08" db="UniProtKB">
        <authorList>
            <consortium name="Ensembl"/>
        </authorList>
    </citation>
    <scope>IDENTIFICATION</scope>
</reference>
<dbReference type="GeneTree" id="ENSGT00940000167556"/>
<dbReference type="AlphaFoldDB" id="A0A8I3WKB2"/>
<evidence type="ECO:0000313" key="1">
    <source>
        <dbReference type="Ensembl" id="ENSCJAP00000082381.1"/>
    </source>
</evidence>
<dbReference type="PRINTS" id="PR02045">
    <property type="entry name" value="F138DOMAIN"/>
</dbReference>
<dbReference type="PANTHER" id="PTHR46254">
    <property type="entry name" value="PROTEIN GVQW1-RELATED"/>
    <property type="match status" value="1"/>
</dbReference>